<feature type="transmembrane region" description="Helical" evidence="2">
    <location>
        <begin position="393"/>
        <end position="413"/>
    </location>
</feature>
<feature type="transmembrane region" description="Helical" evidence="2">
    <location>
        <begin position="353"/>
        <end position="373"/>
    </location>
</feature>
<evidence type="ECO:0000256" key="2">
    <source>
        <dbReference type="SAM" id="Phobius"/>
    </source>
</evidence>
<feature type="compositionally biased region" description="Basic residues" evidence="1">
    <location>
        <begin position="91"/>
        <end position="105"/>
    </location>
</feature>
<evidence type="ECO:0000256" key="1">
    <source>
        <dbReference type="SAM" id="MobiDB-lite"/>
    </source>
</evidence>
<dbReference type="AlphaFoldDB" id="A0A2V5HJB4"/>
<keyword evidence="4" id="KW-1185">Reference proteome</keyword>
<protein>
    <recommendedName>
        <fullName evidence="5">Integral membrane protein</fullName>
    </recommendedName>
</protein>
<sequence>MHRRDVFGPEHLILHHHRHHHPNGPGDHHEHDHDHEHHLHLQLTHVTGAIPFLNPTHAAYRTTTSTSPSSSSSSSSTTSRHNCAPGPQIHRLWRARDTRKGRHALRITTSAPAETPNQSPEPQNHHHHHHRRPILTPATDPTTHPRIILHTLKAMLTTCPYWDLSYLVAVTFTLGSAIWIVNAFFVWLPRQDPSTVFRGEEGAGGGWTAFVGAVVFEVGSWGLVGEALGAGGGDLGWCWGWDVSALGTSSLVLRPSTETCICHHSNRKGLLSPSSPAGRKTATATATTLTISSAGAAAAGRTTPRKVNHYLHDLGLWASLTQLVGATVFWIAGVTGLPGIIGHMSAPLTDGVYWVPQVVGGVCFVVSGGLFTLETQERWDRPAWRVLGWHIGVWNVVGGVGFTLCGVFGLAGMQYQACLATFWGSWAFLWASGLQWYESLQKWPVEVEKHHRHH</sequence>
<dbReference type="EMBL" id="KZ825113">
    <property type="protein sequence ID" value="PYI22054.1"/>
    <property type="molecule type" value="Genomic_DNA"/>
</dbReference>
<keyword evidence="2" id="KW-0812">Transmembrane</keyword>
<gene>
    <name evidence="3" type="ORF">BO99DRAFT_379180</name>
</gene>
<keyword evidence="2" id="KW-0472">Membrane</keyword>
<name>A0A2V5HJB4_ASPV1</name>
<feature type="region of interest" description="Disordered" evidence="1">
    <location>
        <begin position="60"/>
        <end position="142"/>
    </location>
</feature>
<evidence type="ECO:0000313" key="4">
    <source>
        <dbReference type="Proteomes" id="UP000249829"/>
    </source>
</evidence>
<proteinExistence type="predicted"/>
<keyword evidence="2" id="KW-1133">Transmembrane helix</keyword>
<feature type="transmembrane region" description="Helical" evidence="2">
    <location>
        <begin position="314"/>
        <end position="341"/>
    </location>
</feature>
<dbReference type="STRING" id="1450538.A0A2V5HJB4"/>
<evidence type="ECO:0008006" key="5">
    <source>
        <dbReference type="Google" id="ProtNLM"/>
    </source>
</evidence>
<organism evidence="3 4">
    <name type="scientific">Aspergillus violaceofuscus (strain CBS 115571)</name>
    <dbReference type="NCBI Taxonomy" id="1450538"/>
    <lineage>
        <taxon>Eukaryota</taxon>
        <taxon>Fungi</taxon>
        <taxon>Dikarya</taxon>
        <taxon>Ascomycota</taxon>
        <taxon>Pezizomycotina</taxon>
        <taxon>Eurotiomycetes</taxon>
        <taxon>Eurotiomycetidae</taxon>
        <taxon>Eurotiales</taxon>
        <taxon>Aspergillaceae</taxon>
        <taxon>Aspergillus</taxon>
    </lineage>
</organism>
<reference evidence="3 4" key="1">
    <citation type="submission" date="2018-02" db="EMBL/GenBank/DDBJ databases">
        <title>The genomes of Aspergillus section Nigri reveals drivers in fungal speciation.</title>
        <authorList>
            <consortium name="DOE Joint Genome Institute"/>
            <person name="Vesth T.C."/>
            <person name="Nybo J."/>
            <person name="Theobald S."/>
            <person name="Brandl J."/>
            <person name="Frisvad J.C."/>
            <person name="Nielsen K.F."/>
            <person name="Lyhne E.K."/>
            <person name="Kogle M.E."/>
            <person name="Kuo A."/>
            <person name="Riley R."/>
            <person name="Clum A."/>
            <person name="Nolan M."/>
            <person name="Lipzen A."/>
            <person name="Salamov A."/>
            <person name="Henrissat B."/>
            <person name="Wiebenga A."/>
            <person name="De vries R.P."/>
            <person name="Grigoriev I.V."/>
            <person name="Mortensen U.H."/>
            <person name="Andersen M.R."/>
            <person name="Baker S.E."/>
        </authorList>
    </citation>
    <scope>NUCLEOTIDE SEQUENCE [LARGE SCALE GENOMIC DNA]</scope>
    <source>
        <strain evidence="3 4">CBS 115571</strain>
    </source>
</reference>
<accession>A0A2V5HJB4</accession>
<evidence type="ECO:0000313" key="3">
    <source>
        <dbReference type="EMBL" id="PYI22054.1"/>
    </source>
</evidence>
<feature type="transmembrane region" description="Helical" evidence="2">
    <location>
        <begin position="164"/>
        <end position="188"/>
    </location>
</feature>
<feature type="compositionally biased region" description="Low complexity" evidence="1">
    <location>
        <begin position="62"/>
        <end position="79"/>
    </location>
</feature>
<dbReference type="Proteomes" id="UP000249829">
    <property type="component" value="Unassembled WGS sequence"/>
</dbReference>
<feature type="compositionally biased region" description="Basic and acidic residues" evidence="1">
    <location>
        <begin position="26"/>
        <end position="39"/>
    </location>
</feature>
<feature type="transmembrane region" description="Helical" evidence="2">
    <location>
        <begin position="419"/>
        <end position="437"/>
    </location>
</feature>
<feature type="region of interest" description="Disordered" evidence="1">
    <location>
        <begin position="16"/>
        <end position="39"/>
    </location>
</feature>
<dbReference type="OMA" id="WDISWLV"/>
<feature type="compositionally biased region" description="Polar residues" evidence="1">
    <location>
        <begin position="107"/>
        <end position="122"/>
    </location>
</feature>